<feature type="compositionally biased region" description="Basic and acidic residues" evidence="15">
    <location>
        <begin position="1512"/>
        <end position="1522"/>
    </location>
</feature>
<evidence type="ECO:0000256" key="11">
    <source>
        <dbReference type="ARBA" id="ARBA00023014"/>
    </source>
</evidence>
<evidence type="ECO:0000256" key="15">
    <source>
        <dbReference type="SAM" id="MobiDB-lite"/>
    </source>
</evidence>
<gene>
    <name evidence="17" type="primary">gltB</name>
    <name evidence="17" type="ORF">SYV04_41520</name>
</gene>
<comment type="pathway">
    <text evidence="14">Amino-acid biosynthesis.</text>
</comment>
<sequence>MMSDVPGRYGLYEPETEHDACGVGFVVHIKGERSRGIVEDALELLNRLSHRAAAGKDPETGDGAGILIQLPHRFFEHEAPRLGFELPPRHQYAVAQTFLPAEPYARSACEAILEEVVAEEGQRVLGWRDVPVDPEQLGPVAREVAPVIRQLFVARRRVVPSAFERKLYRIRKLAENRVRERGVDSFSRFHVASFSAETIIYKGLLLPRQLPRFYADLRHPELVSALALVHSRFSTNTFPTWELAQPFRYIAHNGEINTLSGNRNWMTARRGLLQSARLGGGGGLESLFPLIVPGKSDSAQFDNMVELLHLGGRSLPHAMMMMIPEAWEGHDSMSDERRAFYEYSSALLEPWDGPAAIAFTDGQLIGATLDRNGLRPARYLITEDDRVILASEMGVIDVPPERVRRKGRLTPGRMLLVDTSEGRILEDEEVKTDIANRWPYRRWLKHNVFTFDALPIMPAPARLAGEELRGLQRAFGYTDEDLRLLLQPMGETGKEPVGSMGTDTPLAVLSDHAPSLFSYFHQLFAQVTNPPIDPIREALVMTLGTELGPDGNTLEETPEQCHRLALPGPILTNGQLARLAAIRGEGIFETRGLSLVYPLDWGEDALEHAVERLCTRAVEAVDSGANILVLSDRGVDSGHAAIPALLALSAVHQRLVRDGIRMYTGLVVETAEAREVHHFACLFGYGASAVNPYLALDTLRSMAEAGEIQVHHEKVQEHFIHAVEEGLLKVMSKMGISTLQSYRGAQLFEAVGLERGLVEKHFTGTASRVEGVGLRELGREVEERHARGFAAAASFEEGLLPVGGQYQWRRKGERHKWNPATLAKLQAAVRENDPAIFAEYSKLADDETRELCNLRALLEVPTEGRTPVPLEEVEPASEIVRRFVTGAMSFGSISAEAHETLAIAMNRIGGRSNSGEGGEEGHRYQPDENGDLRRSAIKQVASARFGVTAEYLVNASELQIKMAQGAKPGEGGQLPGHKVDERIARVRWSTPGVTLISPPPHHDIYSIEDLAQLIYDLQSVNPAARVSVKLVSEVGVGTIAAGVAKAGAGGVVISGYEGGTGASPLSSIKHAGLPWELGLAEAQQVLVHNGLRSRLRVQVDGGLRTARDVLIATLLGAEEFGMATASLVAVGCVMLRKCHLNTCSVGIATQDPALRERFQGKPEHVVNFFHLVAEELRRSMAALGVRRLDELVGQVELLRQRPTSDHWKAKRVDLSALLEPPRAPLTEPRRCDTAQNKDVSDHLDHELIRDAQATLEGGDPTLWVRPVSNTHRAVGALLSGEIARRHGARGLPDGRIRVRLQGSAGQSFGAFLASGVTLELEGDSNDYLGKGLSGGRIIVYPPEGSRFTPEENVLVGNTVLYGATAGEVYLRGLAGERFAVRNSGAQAVVEGVGDHGCEYMTGGVVVVLGGTGRNFAAGMSGGMAFVLDRERTFRERCNLEMVELESLVDESEIWLVHGMIERHFQHTGSMAARRVLDHWQLMVPQFVKVMPTDYKRVLQARRTARRPPTAAPERRQRAGTEG</sequence>
<dbReference type="GO" id="GO:0004355">
    <property type="term" value="F:glutamate synthase (NADPH) activity"/>
    <property type="evidence" value="ECO:0007669"/>
    <property type="project" value="UniProtKB-EC"/>
</dbReference>
<dbReference type="Pfam" id="PF01493">
    <property type="entry name" value="GXGXG"/>
    <property type="match status" value="1"/>
</dbReference>
<comment type="similarity">
    <text evidence="3">Belongs to the glutamate synthase family.</text>
</comment>
<dbReference type="CDD" id="cd02808">
    <property type="entry name" value="GltS_FMN"/>
    <property type="match status" value="1"/>
</dbReference>
<dbReference type="InterPro" id="IPR036485">
    <property type="entry name" value="Glu_synth_asu_C_sf"/>
</dbReference>
<dbReference type="Pfam" id="PF01645">
    <property type="entry name" value="Glu_synthase"/>
    <property type="match status" value="1"/>
</dbReference>
<evidence type="ECO:0000256" key="4">
    <source>
        <dbReference type="ARBA" id="ARBA00022605"/>
    </source>
</evidence>
<dbReference type="InterPro" id="IPR002489">
    <property type="entry name" value="Glu_synth_asu_C"/>
</dbReference>
<dbReference type="Gene3D" id="2.160.20.60">
    <property type="entry name" value="Glutamate synthase, alpha subunit, C-terminal domain"/>
    <property type="match status" value="1"/>
</dbReference>
<dbReference type="CDD" id="cd00713">
    <property type="entry name" value="GltS"/>
    <property type="match status" value="1"/>
</dbReference>
<evidence type="ECO:0000313" key="17">
    <source>
        <dbReference type="EMBL" id="MDY7232939.1"/>
    </source>
</evidence>
<dbReference type="CDD" id="cd00982">
    <property type="entry name" value="gltB_C"/>
    <property type="match status" value="1"/>
</dbReference>
<dbReference type="NCBIfam" id="NF008730">
    <property type="entry name" value="PRK11750.1"/>
    <property type="match status" value="1"/>
</dbReference>
<protein>
    <submittedName>
        <fullName evidence="17">Glutamate synthase large subunit</fullName>
        <ecNumber evidence="17">1.4.1.13</ecNumber>
    </submittedName>
</protein>
<evidence type="ECO:0000256" key="13">
    <source>
        <dbReference type="ARBA" id="ARBA00023291"/>
    </source>
</evidence>
<dbReference type="EC" id="1.4.1.13" evidence="17"/>
<evidence type="ECO:0000256" key="14">
    <source>
        <dbReference type="ARBA" id="ARBA00029440"/>
    </source>
</evidence>
<dbReference type="InterPro" id="IPR002932">
    <property type="entry name" value="Glu_synthdom"/>
</dbReference>
<dbReference type="Pfam" id="PF04898">
    <property type="entry name" value="Glu_syn_central"/>
    <property type="match status" value="1"/>
</dbReference>
<organism evidence="17 18">
    <name type="scientific">Hyalangium rubrum</name>
    <dbReference type="NCBI Taxonomy" id="3103134"/>
    <lineage>
        <taxon>Bacteria</taxon>
        <taxon>Pseudomonadati</taxon>
        <taxon>Myxococcota</taxon>
        <taxon>Myxococcia</taxon>
        <taxon>Myxococcales</taxon>
        <taxon>Cystobacterineae</taxon>
        <taxon>Archangiaceae</taxon>
        <taxon>Hyalangium</taxon>
    </lineage>
</organism>
<keyword evidence="12" id="KW-0314">Glutamate biosynthesis</keyword>
<dbReference type="Gene3D" id="3.60.20.10">
    <property type="entry name" value="Glutamine Phosphoribosylpyrophosphate, subunit 1, domain 1"/>
    <property type="match status" value="1"/>
</dbReference>
<dbReference type="PROSITE" id="PS51278">
    <property type="entry name" value="GATASE_TYPE_2"/>
    <property type="match status" value="1"/>
</dbReference>
<dbReference type="Gene3D" id="3.20.20.70">
    <property type="entry name" value="Aldolase class I"/>
    <property type="match status" value="2"/>
</dbReference>
<dbReference type="Pfam" id="PF00310">
    <property type="entry name" value="GATase_2"/>
    <property type="match status" value="1"/>
</dbReference>
<dbReference type="InterPro" id="IPR013785">
    <property type="entry name" value="Aldolase_TIM"/>
</dbReference>
<evidence type="ECO:0000256" key="12">
    <source>
        <dbReference type="ARBA" id="ARBA00023164"/>
    </source>
</evidence>
<dbReference type="PANTHER" id="PTHR11938">
    <property type="entry name" value="FAD NADPH DEHYDROGENASE/OXIDOREDUCTASE"/>
    <property type="match status" value="1"/>
</dbReference>
<evidence type="ECO:0000256" key="8">
    <source>
        <dbReference type="ARBA" id="ARBA00022962"/>
    </source>
</evidence>
<evidence type="ECO:0000256" key="5">
    <source>
        <dbReference type="ARBA" id="ARBA00022630"/>
    </source>
</evidence>
<evidence type="ECO:0000256" key="3">
    <source>
        <dbReference type="ARBA" id="ARBA00009716"/>
    </source>
</evidence>
<dbReference type="InterPro" id="IPR029055">
    <property type="entry name" value="Ntn_hydrolases_N"/>
</dbReference>
<keyword evidence="9 17" id="KW-0560">Oxidoreductase</keyword>
<evidence type="ECO:0000313" key="18">
    <source>
        <dbReference type="Proteomes" id="UP001291309"/>
    </source>
</evidence>
<keyword evidence="4" id="KW-0028">Amino-acid biosynthesis</keyword>
<evidence type="ECO:0000256" key="6">
    <source>
        <dbReference type="ARBA" id="ARBA00022643"/>
    </source>
</evidence>
<keyword evidence="10" id="KW-0408">Iron</keyword>
<keyword evidence="18" id="KW-1185">Reference proteome</keyword>
<reference evidence="17 18" key="1">
    <citation type="submission" date="2023-12" db="EMBL/GenBank/DDBJ databases">
        <title>the genome sequence of Hyalangium sp. s54d21.</title>
        <authorList>
            <person name="Zhang X."/>
        </authorList>
    </citation>
    <scope>NUCLEOTIDE SEQUENCE [LARGE SCALE GENOMIC DNA]</scope>
    <source>
        <strain evidence="18">s54d21</strain>
    </source>
</reference>
<dbReference type="EMBL" id="JAXIVS010000025">
    <property type="protein sequence ID" value="MDY7232939.1"/>
    <property type="molecule type" value="Genomic_DNA"/>
</dbReference>
<evidence type="ECO:0000256" key="9">
    <source>
        <dbReference type="ARBA" id="ARBA00023002"/>
    </source>
</evidence>
<evidence type="ECO:0000256" key="7">
    <source>
        <dbReference type="ARBA" id="ARBA00022723"/>
    </source>
</evidence>
<dbReference type="Proteomes" id="UP001291309">
    <property type="component" value="Unassembled WGS sequence"/>
</dbReference>
<comment type="cofactor">
    <cofactor evidence="2">
        <name>[3Fe-4S] cluster</name>
        <dbReference type="ChEBI" id="CHEBI:21137"/>
    </cofactor>
</comment>
<comment type="caution">
    <text evidence="17">The sequence shown here is derived from an EMBL/GenBank/DDBJ whole genome shotgun (WGS) entry which is preliminary data.</text>
</comment>
<comment type="cofactor">
    <cofactor evidence="1">
        <name>FMN</name>
        <dbReference type="ChEBI" id="CHEBI:58210"/>
    </cofactor>
</comment>
<dbReference type="SUPFAM" id="SSF51395">
    <property type="entry name" value="FMN-linked oxidoreductases"/>
    <property type="match status" value="1"/>
</dbReference>
<dbReference type="InterPro" id="IPR017932">
    <property type="entry name" value="GATase_2_dom"/>
</dbReference>
<name>A0ABU5HHK3_9BACT</name>
<dbReference type="SUPFAM" id="SSF69336">
    <property type="entry name" value="Alpha subunit of glutamate synthase, C-terminal domain"/>
    <property type="match status" value="1"/>
</dbReference>
<dbReference type="InterPro" id="IPR006982">
    <property type="entry name" value="Glu_synth_centr_N"/>
</dbReference>
<keyword evidence="11" id="KW-0411">Iron-sulfur</keyword>
<dbReference type="InterPro" id="IPR050711">
    <property type="entry name" value="ET-N_metabolism_enzyme"/>
</dbReference>
<evidence type="ECO:0000256" key="1">
    <source>
        <dbReference type="ARBA" id="ARBA00001917"/>
    </source>
</evidence>
<dbReference type="PANTHER" id="PTHR11938:SF133">
    <property type="entry name" value="GLUTAMATE SYNTHASE (NADH)"/>
    <property type="match status" value="1"/>
</dbReference>
<feature type="domain" description="Glutamine amidotransferase type-2" evidence="16">
    <location>
        <begin position="21"/>
        <end position="420"/>
    </location>
</feature>
<keyword evidence="8" id="KW-0315">Glutamine amidotransferase</keyword>
<keyword evidence="5" id="KW-0285">Flavoprotein</keyword>
<keyword evidence="13" id="KW-0003">3Fe-4S</keyword>
<dbReference type="SUPFAM" id="SSF56235">
    <property type="entry name" value="N-terminal nucleophile aminohydrolases (Ntn hydrolases)"/>
    <property type="match status" value="1"/>
</dbReference>
<keyword evidence="7" id="KW-0479">Metal-binding</keyword>
<accession>A0ABU5HHK3</accession>
<evidence type="ECO:0000256" key="2">
    <source>
        <dbReference type="ARBA" id="ARBA00001927"/>
    </source>
</evidence>
<evidence type="ECO:0000256" key="10">
    <source>
        <dbReference type="ARBA" id="ARBA00023004"/>
    </source>
</evidence>
<keyword evidence="6" id="KW-0288">FMN</keyword>
<proteinExistence type="inferred from homology"/>
<evidence type="ECO:0000259" key="16">
    <source>
        <dbReference type="PROSITE" id="PS51278"/>
    </source>
</evidence>
<feature type="region of interest" description="Disordered" evidence="15">
    <location>
        <begin position="1500"/>
        <end position="1522"/>
    </location>
</feature>